<evidence type="ECO:0000256" key="1">
    <source>
        <dbReference type="ARBA" id="ARBA00000439"/>
    </source>
</evidence>
<dbReference type="Proteomes" id="UP001155027">
    <property type="component" value="Unassembled WGS sequence"/>
</dbReference>
<dbReference type="RefSeq" id="WP_259080259.1">
    <property type="nucleotide sequence ID" value="NZ_JANUAU010000005.1"/>
</dbReference>
<evidence type="ECO:0000256" key="10">
    <source>
        <dbReference type="RuleBase" id="RU361207"/>
    </source>
</evidence>
<dbReference type="SUPFAM" id="SSF51445">
    <property type="entry name" value="(Trans)glycosidases"/>
    <property type="match status" value="1"/>
</dbReference>
<dbReference type="Pfam" id="PF02446">
    <property type="entry name" value="Glyco_hydro_77"/>
    <property type="match status" value="1"/>
</dbReference>
<keyword evidence="7 10" id="KW-0119">Carbohydrate metabolism</keyword>
<dbReference type="PANTHER" id="PTHR32438:SF5">
    <property type="entry name" value="4-ALPHA-GLUCANOTRANSFERASE DPE1, CHLOROPLASTIC_AMYLOPLASTIC"/>
    <property type="match status" value="1"/>
</dbReference>
<evidence type="ECO:0000256" key="2">
    <source>
        <dbReference type="ARBA" id="ARBA00005684"/>
    </source>
</evidence>
<proteinExistence type="inferred from homology"/>
<dbReference type="Gene3D" id="3.20.20.80">
    <property type="entry name" value="Glycosidases"/>
    <property type="match status" value="1"/>
</dbReference>
<dbReference type="EC" id="2.4.1.25" evidence="3 10"/>
<dbReference type="InterPro" id="IPR003385">
    <property type="entry name" value="Glyco_hydro_77"/>
</dbReference>
<keyword evidence="6 10" id="KW-0808">Transferase</keyword>
<keyword evidence="5 10" id="KW-0328">Glycosyltransferase</keyword>
<name>A0A9X2PW18_9BACT</name>
<comment type="similarity">
    <text evidence="2 10">Belongs to the disproportionating enzyme family.</text>
</comment>
<evidence type="ECO:0000256" key="7">
    <source>
        <dbReference type="ARBA" id="ARBA00023277"/>
    </source>
</evidence>
<dbReference type="GO" id="GO:0004134">
    <property type="term" value="F:4-alpha-glucanotransferase activity"/>
    <property type="evidence" value="ECO:0007669"/>
    <property type="project" value="UniProtKB-EC"/>
</dbReference>
<dbReference type="AlphaFoldDB" id="A0A9X2PW18"/>
<evidence type="ECO:0000256" key="6">
    <source>
        <dbReference type="ARBA" id="ARBA00022679"/>
    </source>
</evidence>
<protein>
    <recommendedName>
        <fullName evidence="4 10">4-alpha-glucanotransferase</fullName>
        <ecNumber evidence="3 10">2.4.1.25</ecNumber>
    </recommendedName>
    <alternativeName>
        <fullName evidence="8 10">Amylomaltase</fullName>
    </alternativeName>
    <alternativeName>
        <fullName evidence="9 10">Disproportionating enzyme</fullName>
    </alternativeName>
</protein>
<evidence type="ECO:0000256" key="9">
    <source>
        <dbReference type="ARBA" id="ARBA00031501"/>
    </source>
</evidence>
<dbReference type="GO" id="GO:0005975">
    <property type="term" value="P:carbohydrate metabolic process"/>
    <property type="evidence" value="ECO:0007669"/>
    <property type="project" value="InterPro"/>
</dbReference>
<evidence type="ECO:0000313" key="11">
    <source>
        <dbReference type="EMBL" id="MCS3677842.1"/>
    </source>
</evidence>
<comment type="catalytic activity">
    <reaction evidence="1 10">
        <text>Transfers a segment of a (1-&gt;4)-alpha-D-glucan to a new position in an acceptor, which may be glucose or a (1-&gt;4)-alpha-D-glucan.</text>
        <dbReference type="EC" id="2.4.1.25"/>
    </reaction>
</comment>
<evidence type="ECO:0000256" key="3">
    <source>
        <dbReference type="ARBA" id="ARBA00012560"/>
    </source>
</evidence>
<sequence>MDSRRTSGLLLPVSALPSRYGIGDLGPAAFQFADLLTRTNQRLWQVLPVGPIGPGASPYSSPSTFAGNPLLISPEPLVEDGLLTEDDLAPLTELPADHVDYARLVPRKREVLRTAFRRFRADVSTPEATRVQQFRASQSAWLDDYALYAALKDAHGGSAWTEWSSALVRRDPEALKRARDEHETAIERHVYWQYLFHRQWTALQAYCHARDIRLFGDLPIYVAPDSADVWAHQERFRLDDDGTPTSVAGVPPDYFSPEGQRWGNPLYRWDRMEEHDFAWWTERLRRAFELFDLVRLDHFRGFDEYWSIPAGHDTAIDGSWESGPGAAFFRAMEDKFGELPVVAEDLGIVTDSVGALRDTFDFPGMAVLQFAFGGGPDNDFLPHHHRRNMVAYTGTHDNNTIVGWWRDDLSDKERNFAHSYLNLPDTNPDESVHRQALRAMMASVADRVVTPLQDVIGLGSEGRINTPGTMGDNWAWRFTPDQIAEEDETRLAQLTHLYGRASGYGD</sequence>
<gene>
    <name evidence="11" type="ORF">GGP71_001770</name>
</gene>
<evidence type="ECO:0000256" key="4">
    <source>
        <dbReference type="ARBA" id="ARBA00020295"/>
    </source>
</evidence>
<evidence type="ECO:0000256" key="8">
    <source>
        <dbReference type="ARBA" id="ARBA00031423"/>
    </source>
</evidence>
<dbReference type="PANTHER" id="PTHR32438">
    <property type="entry name" value="4-ALPHA-GLUCANOTRANSFERASE DPE1, CHLOROPLASTIC/AMYLOPLASTIC"/>
    <property type="match status" value="1"/>
</dbReference>
<dbReference type="NCBIfam" id="TIGR00217">
    <property type="entry name" value="malQ"/>
    <property type="match status" value="1"/>
</dbReference>
<evidence type="ECO:0000256" key="5">
    <source>
        <dbReference type="ARBA" id="ARBA00022676"/>
    </source>
</evidence>
<organism evidence="11 12">
    <name type="scientific">Salinibacter ruber</name>
    <dbReference type="NCBI Taxonomy" id="146919"/>
    <lineage>
        <taxon>Bacteria</taxon>
        <taxon>Pseudomonadati</taxon>
        <taxon>Rhodothermota</taxon>
        <taxon>Rhodothermia</taxon>
        <taxon>Rhodothermales</taxon>
        <taxon>Salinibacteraceae</taxon>
        <taxon>Salinibacter</taxon>
    </lineage>
</organism>
<evidence type="ECO:0000313" key="12">
    <source>
        <dbReference type="Proteomes" id="UP001155027"/>
    </source>
</evidence>
<dbReference type="InterPro" id="IPR017853">
    <property type="entry name" value="GH"/>
</dbReference>
<dbReference type="EMBL" id="JANUAU010000005">
    <property type="protein sequence ID" value="MCS3677842.1"/>
    <property type="molecule type" value="Genomic_DNA"/>
</dbReference>
<dbReference type="NCBIfam" id="NF011080">
    <property type="entry name" value="PRK14508.1-3"/>
    <property type="match status" value="1"/>
</dbReference>
<comment type="caution">
    <text evidence="11">The sequence shown here is derived from an EMBL/GenBank/DDBJ whole genome shotgun (WGS) entry which is preliminary data.</text>
</comment>
<reference evidence="11" key="1">
    <citation type="submission" date="2022-08" db="EMBL/GenBank/DDBJ databases">
        <title>Genomic Encyclopedia of Type Strains, Phase V (KMG-V): Genome sequencing to study the core and pangenomes of soil and plant-associated prokaryotes.</title>
        <authorList>
            <person name="Whitman W."/>
        </authorList>
    </citation>
    <scope>NUCLEOTIDE SEQUENCE</scope>
    <source>
        <strain evidence="11">0</strain>
    </source>
</reference>
<accession>A0A9X2PW18</accession>